<dbReference type="Pfam" id="PF01979">
    <property type="entry name" value="Amidohydro_1"/>
    <property type="match status" value="1"/>
</dbReference>
<dbReference type="CDD" id="cd01299">
    <property type="entry name" value="Met_dep_hydrolase_A"/>
    <property type="match status" value="1"/>
</dbReference>
<dbReference type="InterPro" id="IPR011059">
    <property type="entry name" value="Metal-dep_hydrolase_composite"/>
</dbReference>
<proteinExistence type="predicted"/>
<gene>
    <name evidence="2" type="ORF">METZ01_LOCUS50089</name>
</gene>
<dbReference type="AlphaFoldDB" id="A0A381RZF2"/>
<sequence length="424" mass="46840">MNHPKLLILLSALLLSTFAVQGQQILIRAGRFIDTNQKTVKKNVDILVEGDRIIKVGKNLKSASASIIDLSDKTVLPGLIDGHTHICLTPDYGSNPPVLYKTNTYRTMEAFKAAKQVLMAGFTTIRDVDNEGADMADIAVRDAINEGMFFGPRIFVSGWAISITGGHMNLTGLRPSIDKKVEQLAIIADNPDDMVAAIRDQRKAGVDFIKIYATGTLRHINRQTMEPLSQLSIEEVEVMVNEARRWGMDVAAHAYGGTGAYHAVKGGVHSLEHGMFLDDKILDLMVKNGTFWCPTMTVYLPDEGASEEDIRFRNRIVAEHKKSFQRAMEKGVNIAFGTDIGSMPHGEGWREMERMVNYGMLPMDAIHSATVMGAKLLRKNDELGQIKEGYFADIIAVDGNPDEDIKAFRSISFVMVNGNVAKNE</sequence>
<evidence type="ECO:0000313" key="2">
    <source>
        <dbReference type="EMBL" id="SUZ97235.1"/>
    </source>
</evidence>
<dbReference type="InterPro" id="IPR032466">
    <property type="entry name" value="Metal_Hydrolase"/>
</dbReference>
<dbReference type="Gene3D" id="2.30.40.10">
    <property type="entry name" value="Urease, subunit C, domain 1"/>
    <property type="match status" value="1"/>
</dbReference>
<dbReference type="PANTHER" id="PTHR43135">
    <property type="entry name" value="ALPHA-D-RIBOSE 1-METHYLPHOSPHONATE 5-TRIPHOSPHATE DIPHOSPHATASE"/>
    <property type="match status" value="1"/>
</dbReference>
<dbReference type="SUPFAM" id="SSF51556">
    <property type="entry name" value="Metallo-dependent hydrolases"/>
    <property type="match status" value="1"/>
</dbReference>
<name>A0A381RZF2_9ZZZZ</name>
<organism evidence="2">
    <name type="scientific">marine metagenome</name>
    <dbReference type="NCBI Taxonomy" id="408172"/>
    <lineage>
        <taxon>unclassified sequences</taxon>
        <taxon>metagenomes</taxon>
        <taxon>ecological metagenomes</taxon>
    </lineage>
</organism>
<evidence type="ECO:0000259" key="1">
    <source>
        <dbReference type="Pfam" id="PF01979"/>
    </source>
</evidence>
<feature type="domain" description="Amidohydrolase-related" evidence="1">
    <location>
        <begin position="74"/>
        <end position="420"/>
    </location>
</feature>
<dbReference type="EMBL" id="UINC01002490">
    <property type="protein sequence ID" value="SUZ97235.1"/>
    <property type="molecule type" value="Genomic_DNA"/>
</dbReference>
<accession>A0A381RZF2</accession>
<dbReference type="InterPro" id="IPR051781">
    <property type="entry name" value="Metallo-dep_Hydrolase"/>
</dbReference>
<dbReference type="SUPFAM" id="SSF51338">
    <property type="entry name" value="Composite domain of metallo-dependent hydrolases"/>
    <property type="match status" value="1"/>
</dbReference>
<dbReference type="InterPro" id="IPR006680">
    <property type="entry name" value="Amidohydro-rel"/>
</dbReference>
<dbReference type="GO" id="GO:0016810">
    <property type="term" value="F:hydrolase activity, acting on carbon-nitrogen (but not peptide) bonds"/>
    <property type="evidence" value="ECO:0007669"/>
    <property type="project" value="InterPro"/>
</dbReference>
<dbReference type="Gene3D" id="3.20.20.140">
    <property type="entry name" value="Metal-dependent hydrolases"/>
    <property type="match status" value="1"/>
</dbReference>
<dbReference type="InterPro" id="IPR057744">
    <property type="entry name" value="OTAase-like"/>
</dbReference>
<protein>
    <recommendedName>
        <fullName evidence="1">Amidohydrolase-related domain-containing protein</fullName>
    </recommendedName>
</protein>
<dbReference type="PANTHER" id="PTHR43135:SF3">
    <property type="entry name" value="ALPHA-D-RIBOSE 1-METHYLPHOSPHONATE 5-TRIPHOSPHATE DIPHOSPHATASE"/>
    <property type="match status" value="1"/>
</dbReference>
<reference evidence="2" key="1">
    <citation type="submission" date="2018-05" db="EMBL/GenBank/DDBJ databases">
        <authorList>
            <person name="Lanie J.A."/>
            <person name="Ng W.-L."/>
            <person name="Kazmierczak K.M."/>
            <person name="Andrzejewski T.M."/>
            <person name="Davidsen T.M."/>
            <person name="Wayne K.J."/>
            <person name="Tettelin H."/>
            <person name="Glass J.I."/>
            <person name="Rusch D."/>
            <person name="Podicherti R."/>
            <person name="Tsui H.-C.T."/>
            <person name="Winkler M.E."/>
        </authorList>
    </citation>
    <scope>NUCLEOTIDE SEQUENCE</scope>
</reference>